<protein>
    <submittedName>
        <fullName evidence="1">ATPase</fullName>
    </submittedName>
</protein>
<dbReference type="EMBL" id="QQOH01000003">
    <property type="protein sequence ID" value="RDE19503.1"/>
    <property type="molecule type" value="Genomic_DNA"/>
</dbReference>
<accession>A0A369WDX8</accession>
<sequence length="195" mass="22511">MCQPRVADSQEPLSVAPQHDCDELIALFNGLFIDTQNTVLVRGDDEPIYLPADAEHPHHRIIFAHGYFASALHEISHWLIAGPERRLLEDFGYWYRPDGRTADEQAEFERVEVKPQALEWIIARACGFHFRISCDNLNGEATDTSNFKDNVHAQVLRYLEQGLSERAQQLVDGLCRYYRQQPLAGSQFDRRDLDW</sequence>
<dbReference type="Pfam" id="PF04315">
    <property type="entry name" value="EpmC"/>
    <property type="match status" value="1"/>
</dbReference>
<comment type="caution">
    <text evidence="1">The sequence shown here is derived from an EMBL/GenBank/DDBJ whole genome shotgun (WGS) entry which is preliminary data.</text>
</comment>
<name>A0A369WDX8_9GAMM</name>
<evidence type="ECO:0000313" key="1">
    <source>
        <dbReference type="EMBL" id="RDE19503.1"/>
    </source>
</evidence>
<reference evidence="1 2" key="1">
    <citation type="submission" date="2018-07" db="EMBL/GenBank/DDBJ databases">
        <title>Motiliproteus coralliicola sp. nov., a bacterium isolated from Coral.</title>
        <authorList>
            <person name="Wang G."/>
        </authorList>
    </citation>
    <scope>NUCLEOTIDE SEQUENCE [LARGE SCALE GENOMIC DNA]</scope>
    <source>
        <strain evidence="1 2">C34</strain>
    </source>
</reference>
<organism evidence="1 2">
    <name type="scientific">Motiliproteus coralliicola</name>
    <dbReference type="NCBI Taxonomy" id="2283196"/>
    <lineage>
        <taxon>Bacteria</taxon>
        <taxon>Pseudomonadati</taxon>
        <taxon>Pseudomonadota</taxon>
        <taxon>Gammaproteobacteria</taxon>
        <taxon>Oceanospirillales</taxon>
        <taxon>Oceanospirillaceae</taxon>
        <taxon>Motiliproteus</taxon>
    </lineage>
</organism>
<proteinExistence type="predicted"/>
<dbReference type="AlphaFoldDB" id="A0A369WDX8"/>
<evidence type="ECO:0000313" key="2">
    <source>
        <dbReference type="Proteomes" id="UP000253769"/>
    </source>
</evidence>
<dbReference type="OrthoDB" id="5298591at2"/>
<dbReference type="Proteomes" id="UP000253769">
    <property type="component" value="Unassembled WGS sequence"/>
</dbReference>
<dbReference type="InterPro" id="IPR007411">
    <property type="entry name" value="EpmC"/>
</dbReference>
<dbReference type="RefSeq" id="WP_114695848.1">
    <property type="nucleotide sequence ID" value="NZ_QQOH01000003.1"/>
</dbReference>
<keyword evidence="2" id="KW-1185">Reference proteome</keyword>
<gene>
    <name evidence="1" type="ORF">DV711_11470</name>
</gene>